<evidence type="ECO:0000256" key="1">
    <source>
        <dbReference type="SAM" id="MobiDB-lite"/>
    </source>
</evidence>
<keyword evidence="3" id="KW-1185">Reference proteome</keyword>
<dbReference type="Proteomes" id="UP001352263">
    <property type="component" value="Unassembled WGS sequence"/>
</dbReference>
<name>A0ABU6JDZ0_9BURK</name>
<feature type="compositionally biased region" description="Basic and acidic residues" evidence="1">
    <location>
        <begin position="24"/>
        <end position="48"/>
    </location>
</feature>
<comment type="caution">
    <text evidence="2">The sequence shown here is derived from an EMBL/GenBank/DDBJ whole genome shotgun (WGS) entry which is preliminary data.</text>
</comment>
<accession>A0ABU6JDZ0</accession>
<feature type="region of interest" description="Disordered" evidence="1">
    <location>
        <begin position="1"/>
        <end position="65"/>
    </location>
</feature>
<reference evidence="2 3" key="1">
    <citation type="submission" date="2023-10" db="EMBL/GenBank/DDBJ databases">
        <title>Noviherbaspirillum sp. CPCC 100848 genome assembly.</title>
        <authorList>
            <person name="Li X.Y."/>
            <person name="Fang X.M."/>
        </authorList>
    </citation>
    <scope>NUCLEOTIDE SEQUENCE [LARGE SCALE GENOMIC DNA]</scope>
    <source>
        <strain evidence="2 3">CPCC 100848</strain>
    </source>
</reference>
<sequence>MDTGQDKEQARVERQVAQPADGSLKMHGDQLEKPLHEMLEDDDNHQVDPGEAETESGKRSPQQRQ</sequence>
<proteinExistence type="predicted"/>
<evidence type="ECO:0000313" key="2">
    <source>
        <dbReference type="EMBL" id="MEC4721671.1"/>
    </source>
</evidence>
<gene>
    <name evidence="2" type="ORF">RY831_21105</name>
</gene>
<organism evidence="2 3">
    <name type="scientific">Noviherbaspirillum album</name>
    <dbReference type="NCBI Taxonomy" id="3080276"/>
    <lineage>
        <taxon>Bacteria</taxon>
        <taxon>Pseudomonadati</taxon>
        <taxon>Pseudomonadota</taxon>
        <taxon>Betaproteobacteria</taxon>
        <taxon>Burkholderiales</taxon>
        <taxon>Oxalobacteraceae</taxon>
        <taxon>Noviherbaspirillum</taxon>
    </lineage>
</organism>
<dbReference type="EMBL" id="JAWIIV010000020">
    <property type="protein sequence ID" value="MEC4721671.1"/>
    <property type="molecule type" value="Genomic_DNA"/>
</dbReference>
<protein>
    <submittedName>
        <fullName evidence="2">Uncharacterized protein</fullName>
    </submittedName>
</protein>
<evidence type="ECO:0000313" key="3">
    <source>
        <dbReference type="Proteomes" id="UP001352263"/>
    </source>
</evidence>
<feature type="compositionally biased region" description="Basic and acidic residues" evidence="1">
    <location>
        <begin position="1"/>
        <end position="14"/>
    </location>
</feature>
<dbReference type="RefSeq" id="WP_326508355.1">
    <property type="nucleotide sequence ID" value="NZ_JAWIIV010000020.1"/>
</dbReference>